<evidence type="ECO:0000256" key="1">
    <source>
        <dbReference type="SAM" id="Phobius"/>
    </source>
</evidence>
<organism evidence="2 3">
    <name type="scientific">Candidatus Wallbacteria bacterium HGW-Wallbacteria-1</name>
    <dbReference type="NCBI Taxonomy" id="2013854"/>
    <lineage>
        <taxon>Bacteria</taxon>
        <taxon>Candidatus Walliibacteriota</taxon>
    </lineage>
</organism>
<keyword evidence="1" id="KW-0812">Transmembrane</keyword>
<proteinExistence type="predicted"/>
<dbReference type="AlphaFoldDB" id="A0A2N1PM77"/>
<feature type="transmembrane region" description="Helical" evidence="1">
    <location>
        <begin position="170"/>
        <end position="189"/>
    </location>
</feature>
<evidence type="ECO:0000313" key="2">
    <source>
        <dbReference type="EMBL" id="PKK89443.1"/>
    </source>
</evidence>
<evidence type="ECO:0000313" key="3">
    <source>
        <dbReference type="Proteomes" id="UP000233256"/>
    </source>
</evidence>
<sequence>MDREQFDRILIRATELDSQTREISEETDHKGVRITENDSELGLQDLASVCDEMGIENRHLARAVAEIREESGSIWINGDTDSVSRFMIAELVRGLKGSYTLNDPLFANENSESPEVITDLQNRSSRKSATFTWKDGPGARFTIIFDKAPEGGTSIAIDSDFTRIERGIRLTGRVAGVFLGSVGLFTGLSLGGTELYTLAGLFGALGFLMSWAFGKAGTDQMLKAHGRVFDMVRGFKTIYEMSAEKAKPVDSSEMLSR</sequence>
<accession>A0A2N1PM77</accession>
<gene>
    <name evidence="2" type="ORF">CVV64_14280</name>
</gene>
<keyword evidence="1" id="KW-1133">Transmembrane helix</keyword>
<protein>
    <submittedName>
        <fullName evidence="2">Uncharacterized protein</fullName>
    </submittedName>
</protein>
<dbReference type="Proteomes" id="UP000233256">
    <property type="component" value="Unassembled WGS sequence"/>
</dbReference>
<comment type="caution">
    <text evidence="2">The sequence shown here is derived from an EMBL/GenBank/DDBJ whole genome shotgun (WGS) entry which is preliminary data.</text>
</comment>
<feature type="transmembrane region" description="Helical" evidence="1">
    <location>
        <begin position="195"/>
        <end position="213"/>
    </location>
</feature>
<dbReference type="EMBL" id="PGXC01000017">
    <property type="protein sequence ID" value="PKK89443.1"/>
    <property type="molecule type" value="Genomic_DNA"/>
</dbReference>
<reference evidence="2 3" key="1">
    <citation type="journal article" date="2017" name="ISME J.">
        <title>Potential for microbial H2 and metal transformations associated with novel bacteria and archaea in deep terrestrial subsurface sediments.</title>
        <authorList>
            <person name="Hernsdorf A.W."/>
            <person name="Amano Y."/>
            <person name="Miyakawa K."/>
            <person name="Ise K."/>
            <person name="Suzuki Y."/>
            <person name="Anantharaman K."/>
            <person name="Probst A."/>
            <person name="Burstein D."/>
            <person name="Thomas B.C."/>
            <person name="Banfield J.F."/>
        </authorList>
    </citation>
    <scope>NUCLEOTIDE SEQUENCE [LARGE SCALE GENOMIC DNA]</scope>
    <source>
        <strain evidence="2">HGW-Wallbacteria-1</strain>
    </source>
</reference>
<name>A0A2N1PM77_9BACT</name>
<keyword evidence="1" id="KW-0472">Membrane</keyword>